<dbReference type="Proteomes" id="UP001056120">
    <property type="component" value="Linkage Group LG06"/>
</dbReference>
<accession>A0ACB9J246</accession>
<sequence>MDVTAIEGVGFCPPFNGNYTARSVEEVSEEDLEPKTVLKVNPVTGEDMVYNDSSDDESFDPEKADGKVKECKVVETTVVKKVTRDRCILTKPDEDIEQPQTKPLKPFVSSGFAFQEINTIEKTTNVYFVKNKVNCNKPKVVQSSNAAPQCESSSSSGVQKERYVRVYREKRSCFHYGLVGHILKNCSYKNVGKRLEDPKLGRPFVE</sequence>
<organism evidence="1 2">
    <name type="scientific">Smallanthus sonchifolius</name>
    <dbReference type="NCBI Taxonomy" id="185202"/>
    <lineage>
        <taxon>Eukaryota</taxon>
        <taxon>Viridiplantae</taxon>
        <taxon>Streptophyta</taxon>
        <taxon>Embryophyta</taxon>
        <taxon>Tracheophyta</taxon>
        <taxon>Spermatophyta</taxon>
        <taxon>Magnoliopsida</taxon>
        <taxon>eudicotyledons</taxon>
        <taxon>Gunneridae</taxon>
        <taxon>Pentapetalae</taxon>
        <taxon>asterids</taxon>
        <taxon>campanulids</taxon>
        <taxon>Asterales</taxon>
        <taxon>Asteraceae</taxon>
        <taxon>Asteroideae</taxon>
        <taxon>Heliantheae alliance</taxon>
        <taxon>Millerieae</taxon>
        <taxon>Smallanthus</taxon>
    </lineage>
</organism>
<comment type="caution">
    <text evidence="1">The sequence shown here is derived from an EMBL/GenBank/DDBJ whole genome shotgun (WGS) entry which is preliminary data.</text>
</comment>
<name>A0ACB9J246_9ASTR</name>
<reference evidence="1 2" key="2">
    <citation type="journal article" date="2022" name="Mol. Ecol. Resour.">
        <title>The genomes of chicory, endive, great burdock and yacon provide insights into Asteraceae paleo-polyploidization history and plant inulin production.</title>
        <authorList>
            <person name="Fan W."/>
            <person name="Wang S."/>
            <person name="Wang H."/>
            <person name="Wang A."/>
            <person name="Jiang F."/>
            <person name="Liu H."/>
            <person name="Zhao H."/>
            <person name="Xu D."/>
            <person name="Zhang Y."/>
        </authorList>
    </citation>
    <scope>NUCLEOTIDE SEQUENCE [LARGE SCALE GENOMIC DNA]</scope>
    <source>
        <strain evidence="2">cv. Yunnan</strain>
        <tissue evidence="1">Leaves</tissue>
    </source>
</reference>
<dbReference type="EMBL" id="CM042023">
    <property type="protein sequence ID" value="KAI3814264.1"/>
    <property type="molecule type" value="Genomic_DNA"/>
</dbReference>
<gene>
    <name evidence="1" type="ORF">L1987_19014</name>
</gene>
<proteinExistence type="predicted"/>
<keyword evidence="2" id="KW-1185">Reference proteome</keyword>
<protein>
    <submittedName>
        <fullName evidence="1">Uncharacterized protein</fullName>
    </submittedName>
</protein>
<evidence type="ECO:0000313" key="2">
    <source>
        <dbReference type="Proteomes" id="UP001056120"/>
    </source>
</evidence>
<reference evidence="2" key="1">
    <citation type="journal article" date="2022" name="Mol. Ecol. Resour.">
        <title>The genomes of chicory, endive, great burdock and yacon provide insights into Asteraceae palaeo-polyploidization history and plant inulin production.</title>
        <authorList>
            <person name="Fan W."/>
            <person name="Wang S."/>
            <person name="Wang H."/>
            <person name="Wang A."/>
            <person name="Jiang F."/>
            <person name="Liu H."/>
            <person name="Zhao H."/>
            <person name="Xu D."/>
            <person name="Zhang Y."/>
        </authorList>
    </citation>
    <scope>NUCLEOTIDE SEQUENCE [LARGE SCALE GENOMIC DNA]</scope>
    <source>
        <strain evidence="2">cv. Yunnan</strain>
    </source>
</reference>
<evidence type="ECO:0000313" key="1">
    <source>
        <dbReference type="EMBL" id="KAI3814264.1"/>
    </source>
</evidence>